<evidence type="ECO:0000313" key="1">
    <source>
        <dbReference type="EMBL" id="ATP09099.1"/>
    </source>
</evidence>
<dbReference type="InterPro" id="IPR021352">
    <property type="entry name" value="DUF2971"/>
</dbReference>
<dbReference type="AlphaFoldDB" id="A0A2D1QFB4"/>
<organism evidence="1 2">
    <name type="scientific">Aeromonas salmonicida subsp. pectinolytica 34mel</name>
    <dbReference type="NCBI Taxonomy" id="1324960"/>
    <lineage>
        <taxon>Bacteria</taxon>
        <taxon>Pseudomonadati</taxon>
        <taxon>Pseudomonadota</taxon>
        <taxon>Gammaproteobacteria</taxon>
        <taxon>Aeromonadales</taxon>
        <taxon>Aeromonadaceae</taxon>
        <taxon>Aeromonas</taxon>
    </lineage>
</organism>
<dbReference type="Proteomes" id="UP000222916">
    <property type="component" value="Chromosome"/>
</dbReference>
<dbReference type="Pfam" id="PF11185">
    <property type="entry name" value="DUF2971"/>
    <property type="match status" value="1"/>
</dbReference>
<gene>
    <name evidence="1" type="ORF">Asalp_18960</name>
</gene>
<accession>A0A2D1QFB4</accession>
<name>A0A2D1QFB4_AERSA</name>
<dbReference type="EMBL" id="CP022426">
    <property type="protein sequence ID" value="ATP09099.1"/>
    <property type="molecule type" value="Genomic_DNA"/>
</dbReference>
<protein>
    <submittedName>
        <fullName evidence="1">DUF2971 domain protein</fullName>
    </submittedName>
</protein>
<dbReference type="OrthoDB" id="4119964at2"/>
<proteinExistence type="predicted"/>
<sequence>MKQLFKYVSQHRNLFNDGFIRLSQPSALNDPFEASFCRESLDELATYFDYSTALDHVLGEVSFSKYIEYKMHIIGIISFSESKENLLMWAHYADEHKGMVAGIVYNPNINSIFYKLFRADALINSSLNVEWSPFDGAPKPVSYRKGLRYRNDMFDYDYSNISAEGADRILHEVFMQKSDEWIYEQEHRVVLRLEQADRVIIPSLNNIENISIRERLKKSSYTSREPVTGKIIIDLLDIEDDAERVAVAMTLANLSKDSSVMYFMKLSSSAINSCLLGLKSSLSSTCIPCEYVNSKGRFEFFKAKRNEDYYSLEFEKL</sequence>
<reference evidence="2" key="1">
    <citation type="journal article" date="2018" name="BMC Genomics">
        <title>The complete and fully assembled genome sequence of Aeromonas salmonicida subsp. pectinolytica and its comparative analysis with other Aeromonas species: investigation of the mobilome in environmental and pathogenic strains.</title>
        <authorList>
            <person name="Pfeiffer F."/>
            <person name="Zamora-Lagos M.A."/>
            <person name="Blettinger M."/>
            <person name="Yeroslaviz A."/>
            <person name="Dahl A."/>
            <person name="Gruber S."/>
            <person name="Habermann B.H."/>
        </authorList>
    </citation>
    <scope>NUCLEOTIDE SEQUENCE [LARGE SCALE GENOMIC DNA]</scope>
    <source>
        <strain evidence="2">34mel</strain>
    </source>
</reference>
<evidence type="ECO:0000313" key="2">
    <source>
        <dbReference type="Proteomes" id="UP000222916"/>
    </source>
</evidence>
<dbReference type="RefSeq" id="WP_080937908.1">
    <property type="nucleotide sequence ID" value="NZ_ARYZ02000035.1"/>
</dbReference>